<dbReference type="InterPro" id="IPR011008">
    <property type="entry name" value="Dimeric_a/b-barrel"/>
</dbReference>
<dbReference type="SMART" id="SM00886">
    <property type="entry name" value="Dabb"/>
    <property type="match status" value="1"/>
</dbReference>
<comment type="subunit">
    <text evidence="1">Homodimer.</text>
</comment>
<reference evidence="3 4" key="1">
    <citation type="submission" date="2023-11" db="EMBL/GenBank/DDBJ databases">
        <title>Gilvimarinus fulvus sp. nov., isolated from the surface of Kelp.</title>
        <authorList>
            <person name="Sun Y.Y."/>
            <person name="Gong Y."/>
            <person name="Du Z.J."/>
        </authorList>
    </citation>
    <scope>NUCLEOTIDE SEQUENCE [LARGE SCALE GENOMIC DNA]</scope>
    <source>
        <strain evidence="3 4">SDUM040013</strain>
    </source>
</reference>
<protein>
    <submittedName>
        <fullName evidence="3">Dabb family protein</fullName>
    </submittedName>
</protein>
<gene>
    <name evidence="3" type="ORF">SCD92_17845</name>
</gene>
<dbReference type="InterPro" id="IPR044662">
    <property type="entry name" value="HS1/DABB1-like"/>
</dbReference>
<dbReference type="Pfam" id="PF07876">
    <property type="entry name" value="Dabb"/>
    <property type="match status" value="1"/>
</dbReference>
<sequence length="98" mass="11223">MIRHILLIQFKDASDESEIEKIKAMFLAMPGKVTGVIAVEWGENDSPEGMNQGFTHTVMMTFSDEKARQSYLPHPAHEKLKEVFIPLLEDIIVFDYQV</sequence>
<proteinExistence type="predicted"/>
<dbReference type="PROSITE" id="PS51502">
    <property type="entry name" value="S_R_A_B_BARREL"/>
    <property type="match status" value="1"/>
</dbReference>
<evidence type="ECO:0000256" key="1">
    <source>
        <dbReference type="ARBA" id="ARBA00011738"/>
    </source>
</evidence>
<evidence type="ECO:0000313" key="4">
    <source>
        <dbReference type="Proteomes" id="UP001273505"/>
    </source>
</evidence>
<dbReference type="InterPro" id="IPR013097">
    <property type="entry name" value="Dabb"/>
</dbReference>
<feature type="domain" description="Stress-response A/B barrel" evidence="2">
    <location>
        <begin position="2"/>
        <end position="96"/>
    </location>
</feature>
<name>A0ABU4S232_9GAMM</name>
<evidence type="ECO:0000313" key="3">
    <source>
        <dbReference type="EMBL" id="MDX6851245.1"/>
    </source>
</evidence>
<evidence type="ECO:0000259" key="2">
    <source>
        <dbReference type="PROSITE" id="PS51502"/>
    </source>
</evidence>
<dbReference type="PANTHER" id="PTHR33178:SF10">
    <property type="entry name" value="STRESS-RESPONSE A_B BARREL DOMAIN-CONTAINING PROTEIN"/>
    <property type="match status" value="1"/>
</dbReference>
<accession>A0ABU4S232</accession>
<dbReference type="SUPFAM" id="SSF54909">
    <property type="entry name" value="Dimeric alpha+beta barrel"/>
    <property type="match status" value="1"/>
</dbReference>
<keyword evidence="4" id="KW-1185">Reference proteome</keyword>
<dbReference type="RefSeq" id="WP_302721178.1">
    <property type="nucleotide sequence ID" value="NZ_JAULRU010000257.1"/>
</dbReference>
<comment type="caution">
    <text evidence="3">The sequence shown here is derived from an EMBL/GenBank/DDBJ whole genome shotgun (WGS) entry which is preliminary data.</text>
</comment>
<dbReference type="Proteomes" id="UP001273505">
    <property type="component" value="Unassembled WGS sequence"/>
</dbReference>
<dbReference type="PANTHER" id="PTHR33178">
    <property type="match status" value="1"/>
</dbReference>
<organism evidence="3 4">
    <name type="scientific">Gilvimarinus gilvus</name>
    <dbReference type="NCBI Taxonomy" id="3058038"/>
    <lineage>
        <taxon>Bacteria</taxon>
        <taxon>Pseudomonadati</taxon>
        <taxon>Pseudomonadota</taxon>
        <taxon>Gammaproteobacteria</taxon>
        <taxon>Cellvibrionales</taxon>
        <taxon>Cellvibrionaceae</taxon>
        <taxon>Gilvimarinus</taxon>
    </lineage>
</organism>
<dbReference type="Gene3D" id="3.30.70.100">
    <property type="match status" value="1"/>
</dbReference>
<dbReference type="EMBL" id="JAXAFO010000045">
    <property type="protein sequence ID" value="MDX6851245.1"/>
    <property type="molecule type" value="Genomic_DNA"/>
</dbReference>